<gene>
    <name evidence="1" type="ORF">AXG93_93s1490</name>
</gene>
<proteinExistence type="predicted"/>
<dbReference type="AlphaFoldDB" id="A0A176WSB2"/>
<comment type="caution">
    <text evidence="1">The sequence shown here is derived from an EMBL/GenBank/DDBJ whole genome shotgun (WGS) entry which is preliminary data.</text>
</comment>
<reference evidence="1" key="1">
    <citation type="submission" date="2016-03" db="EMBL/GenBank/DDBJ databases">
        <title>Mechanisms controlling the formation of the plant cell surface in tip-growing cells are functionally conserved among land plants.</title>
        <authorList>
            <person name="Honkanen S."/>
            <person name="Jones V.A."/>
            <person name="Morieri G."/>
            <person name="Champion C."/>
            <person name="Hetherington A.J."/>
            <person name="Kelly S."/>
            <person name="Saint-Marcoux D."/>
            <person name="Proust H."/>
            <person name="Prescott H."/>
            <person name="Dolan L."/>
        </authorList>
    </citation>
    <scope>NUCLEOTIDE SEQUENCE [LARGE SCALE GENOMIC DNA]</scope>
    <source>
        <tissue evidence="1">Whole gametophyte</tissue>
    </source>
</reference>
<sequence>MAMAAAATWPSARLVACSSSCTGAGALECRNRVEFCAASFPSARVCRDSSRSNVWSVLGGRVNNTCGRKEWRWQAVAEQLQAEAESDEGVEEAISSDTLAMHFEAEGTIADSSIPKLTKNLEAIEGVSNVEVYISEGGATVRRYKLVSSNLKVHVRHAPKGLTLEDDKFKDDIDWLKLTKQMNVQATGVASGLVEVITKGGFKLQALNLGFDEDGDDDEDLYDYDMSSYSEEEVVAAE</sequence>
<name>A0A176WSB2_MARPO</name>
<evidence type="ECO:0000313" key="2">
    <source>
        <dbReference type="Proteomes" id="UP000077202"/>
    </source>
</evidence>
<dbReference type="PANTHER" id="PTHR35756">
    <property type="entry name" value="OS05G0337400 PROTEIN"/>
    <property type="match status" value="1"/>
</dbReference>
<evidence type="ECO:0000313" key="1">
    <source>
        <dbReference type="EMBL" id="OAE36010.1"/>
    </source>
</evidence>
<dbReference type="GO" id="GO:0009507">
    <property type="term" value="C:chloroplast"/>
    <property type="evidence" value="ECO:0007669"/>
    <property type="project" value="TreeGrafter"/>
</dbReference>
<dbReference type="PANTHER" id="PTHR35756:SF1">
    <property type="entry name" value="OS05G0337400 PROTEIN"/>
    <property type="match status" value="1"/>
</dbReference>
<organism evidence="1 2">
    <name type="scientific">Marchantia polymorpha subsp. ruderalis</name>
    <dbReference type="NCBI Taxonomy" id="1480154"/>
    <lineage>
        <taxon>Eukaryota</taxon>
        <taxon>Viridiplantae</taxon>
        <taxon>Streptophyta</taxon>
        <taxon>Embryophyta</taxon>
        <taxon>Marchantiophyta</taxon>
        <taxon>Marchantiopsida</taxon>
        <taxon>Marchantiidae</taxon>
        <taxon>Marchantiales</taxon>
        <taxon>Marchantiaceae</taxon>
        <taxon>Marchantia</taxon>
    </lineage>
</organism>
<dbReference type="EMBL" id="LVLJ01000012">
    <property type="protein sequence ID" value="OAE36010.1"/>
    <property type="molecule type" value="Genomic_DNA"/>
</dbReference>
<keyword evidence="2" id="KW-1185">Reference proteome</keyword>
<protein>
    <submittedName>
        <fullName evidence="1">Uncharacterized protein</fullName>
    </submittedName>
</protein>
<dbReference type="Proteomes" id="UP000077202">
    <property type="component" value="Unassembled WGS sequence"/>
</dbReference>
<accession>A0A176WSB2</accession>